<feature type="compositionally biased region" description="Low complexity" evidence="1">
    <location>
        <begin position="24"/>
        <end position="62"/>
    </location>
</feature>
<organism evidence="3 4">
    <name type="scientific">Gardnerella vaginalis</name>
    <dbReference type="NCBI Taxonomy" id="2702"/>
    <lineage>
        <taxon>Bacteria</taxon>
        <taxon>Bacillati</taxon>
        <taxon>Actinomycetota</taxon>
        <taxon>Actinomycetes</taxon>
        <taxon>Bifidobacteriales</taxon>
        <taxon>Bifidobacteriaceae</taxon>
        <taxon>Gardnerella</taxon>
    </lineage>
</organism>
<dbReference type="PATRIC" id="fig|2702.101.peg.1000"/>
<dbReference type="EMBL" id="LSRC01000043">
    <property type="protein sequence ID" value="KXI16586.1"/>
    <property type="molecule type" value="Genomic_DNA"/>
</dbReference>
<keyword evidence="2" id="KW-0812">Transmembrane</keyword>
<gene>
    <name evidence="3" type="ORF">HMPREF3230_01013</name>
</gene>
<evidence type="ECO:0000313" key="4">
    <source>
        <dbReference type="Proteomes" id="UP000070505"/>
    </source>
</evidence>
<keyword evidence="2" id="KW-0472">Membrane</keyword>
<evidence type="ECO:0000256" key="2">
    <source>
        <dbReference type="SAM" id="Phobius"/>
    </source>
</evidence>
<name>A0A135Z4K3_GARVA</name>
<comment type="caution">
    <text evidence="3">The sequence shown here is derived from an EMBL/GenBank/DDBJ whole genome shotgun (WGS) entry which is preliminary data.</text>
</comment>
<dbReference type="AlphaFoldDB" id="A0A135Z4K3"/>
<feature type="non-terminal residue" evidence="3">
    <location>
        <position position="1"/>
    </location>
</feature>
<evidence type="ECO:0000256" key="1">
    <source>
        <dbReference type="SAM" id="MobiDB-lite"/>
    </source>
</evidence>
<feature type="region of interest" description="Disordered" evidence="1">
    <location>
        <begin position="1"/>
        <end position="78"/>
    </location>
</feature>
<reference evidence="3 4" key="1">
    <citation type="submission" date="2016-02" db="EMBL/GenBank/DDBJ databases">
        <authorList>
            <person name="Wen L."/>
            <person name="He K."/>
            <person name="Yang H."/>
        </authorList>
    </citation>
    <scope>NUCLEOTIDE SEQUENCE [LARGE SCALE GENOMIC DNA]</scope>
    <source>
        <strain evidence="3 4">CMW7778B</strain>
    </source>
</reference>
<sequence>NTSSETTGKAGNNDGNSGSGDSGSGSETGNSNSSESDSGNDSKSNNAGNASTGASGSNASTKSDNRVPAKHSSQLVKTGAEVERVGLISAMIGVLGAAAAFFSRKKNRE</sequence>
<protein>
    <submittedName>
        <fullName evidence="3">LPXTG-motif protein cell wall anchor domain protein</fullName>
    </submittedName>
</protein>
<evidence type="ECO:0000313" key="3">
    <source>
        <dbReference type="EMBL" id="KXI16586.1"/>
    </source>
</evidence>
<proteinExistence type="predicted"/>
<accession>A0A135Z4K3</accession>
<dbReference type="Proteomes" id="UP000070505">
    <property type="component" value="Unassembled WGS sequence"/>
</dbReference>
<feature type="transmembrane region" description="Helical" evidence="2">
    <location>
        <begin position="85"/>
        <end position="103"/>
    </location>
</feature>
<keyword evidence="2" id="KW-1133">Transmembrane helix</keyword>